<dbReference type="InterPro" id="IPR002052">
    <property type="entry name" value="DNA_methylase_N6_adenine_CS"/>
</dbReference>
<dbReference type="GO" id="GO:0043527">
    <property type="term" value="C:tRNA methyltransferase complex"/>
    <property type="evidence" value="ECO:0007669"/>
    <property type="project" value="UniProtKB-ARBA"/>
</dbReference>
<sequence>MRPRELFAVAAPGLEALTLRELQTTPFGNFSLPKALAGGIDFRGHDQAIYRANLWLRTSSRVLVRVGHGKSTHKKELVQKLRRMDWTPFLQPRDTKLIVRASSKKSKLINTALLEEAVKSALDRYSNERSANEQEIVISFKHDQFTVSINSSGDNLHKRWYRQQVATPMPLRETLAAGAHLSSWAAAESNPDSDVKLPSAIVDPFCGSGTLPIEAALILATCAPGLVRLQQHPNRAYAFADWPSFDGQRFAQVIEEAMSVRKDRPPQGSGPIAFGFDRERAAVEIAEKCAARAGVQDWCAFEQRDITVEGLALPGLQLDSMKAGLCSRGAIVTNPPYGPRFKGPIQSIFTALGSQLKEHCKGWQLALIAPADFPGIRTLGQSGLSHHHAKQMLEVTNGGRRMKVFATPEVV</sequence>
<feature type="domain" description="RlmL ferredoxin-like" evidence="4">
    <location>
        <begin position="5"/>
        <end position="63"/>
    </location>
</feature>
<evidence type="ECO:0000256" key="1">
    <source>
        <dbReference type="ARBA" id="ARBA00022603"/>
    </source>
</evidence>
<dbReference type="GO" id="GO:0003676">
    <property type="term" value="F:nucleic acid binding"/>
    <property type="evidence" value="ECO:0007669"/>
    <property type="project" value="InterPro"/>
</dbReference>
<dbReference type="GO" id="GO:0008990">
    <property type="term" value="F:rRNA (guanine-N2-)-methyltransferase activity"/>
    <property type="evidence" value="ECO:0007669"/>
    <property type="project" value="TreeGrafter"/>
</dbReference>
<dbReference type="Gene3D" id="3.40.50.150">
    <property type="entry name" value="Vaccinia Virus protein VP39"/>
    <property type="match status" value="1"/>
</dbReference>
<gene>
    <name evidence="5" type="ORF">FCC1311_071622</name>
</gene>
<dbReference type="Pfam" id="PF01170">
    <property type="entry name" value="UPF0020"/>
    <property type="match status" value="1"/>
</dbReference>
<keyword evidence="1 5" id="KW-0489">Methyltransferase</keyword>
<evidence type="ECO:0000259" key="4">
    <source>
        <dbReference type="Pfam" id="PF22020"/>
    </source>
</evidence>
<keyword evidence="6" id="KW-1185">Reference proteome</keyword>
<dbReference type="Pfam" id="PF22020">
    <property type="entry name" value="RlmL_1st"/>
    <property type="match status" value="1"/>
</dbReference>
<dbReference type="InParanoid" id="A0A2R5GRH1"/>
<evidence type="ECO:0000313" key="6">
    <source>
        <dbReference type="Proteomes" id="UP000241890"/>
    </source>
</evidence>
<dbReference type="InterPro" id="IPR000241">
    <property type="entry name" value="RlmKL-like_Mtase"/>
</dbReference>
<dbReference type="OrthoDB" id="416496at2759"/>
<dbReference type="EMBL" id="BEYU01000086">
    <property type="protein sequence ID" value="GBG30941.1"/>
    <property type="molecule type" value="Genomic_DNA"/>
</dbReference>
<dbReference type="InterPro" id="IPR029063">
    <property type="entry name" value="SAM-dependent_MTases_sf"/>
</dbReference>
<dbReference type="AlphaFoldDB" id="A0A2R5GRH1"/>
<evidence type="ECO:0000259" key="3">
    <source>
        <dbReference type="Pfam" id="PF01170"/>
    </source>
</evidence>
<evidence type="ECO:0000256" key="2">
    <source>
        <dbReference type="ARBA" id="ARBA00022679"/>
    </source>
</evidence>
<dbReference type="PANTHER" id="PTHR47313:SF1">
    <property type="entry name" value="RIBOSOMAL RNA LARGE SUBUNIT METHYLTRANSFERASE K_L"/>
    <property type="match status" value="1"/>
</dbReference>
<keyword evidence="2 5" id="KW-0808">Transferase</keyword>
<dbReference type="InterPro" id="IPR054170">
    <property type="entry name" value="RlmL_1st"/>
</dbReference>
<dbReference type="Gene3D" id="3.30.2130.30">
    <property type="match status" value="1"/>
</dbReference>
<dbReference type="InterPro" id="IPR053943">
    <property type="entry name" value="RlmKL-like_Mtase_CS"/>
</dbReference>
<proteinExistence type="predicted"/>
<dbReference type="PROSITE" id="PS01261">
    <property type="entry name" value="UPF0020"/>
    <property type="match status" value="1"/>
</dbReference>
<name>A0A2R5GRH1_9STRA</name>
<reference evidence="5 6" key="1">
    <citation type="submission" date="2017-12" db="EMBL/GenBank/DDBJ databases">
        <title>Sequencing, de novo assembly and annotation of complete genome of a new Thraustochytrid species, strain FCC1311.</title>
        <authorList>
            <person name="Sedici K."/>
            <person name="Godart F."/>
            <person name="Aiese Cigliano R."/>
            <person name="Sanseverino W."/>
            <person name="Barakat M."/>
            <person name="Ortet P."/>
            <person name="Marechal E."/>
            <person name="Cagnac O."/>
            <person name="Amato A."/>
        </authorList>
    </citation>
    <scope>NUCLEOTIDE SEQUENCE [LARGE SCALE GENOMIC DNA]</scope>
</reference>
<dbReference type="PROSITE" id="PS00092">
    <property type="entry name" value="N6_MTASE"/>
    <property type="match status" value="1"/>
</dbReference>
<organism evidence="5 6">
    <name type="scientific">Hondaea fermentalgiana</name>
    <dbReference type="NCBI Taxonomy" id="2315210"/>
    <lineage>
        <taxon>Eukaryota</taxon>
        <taxon>Sar</taxon>
        <taxon>Stramenopiles</taxon>
        <taxon>Bigyra</taxon>
        <taxon>Labyrinthulomycetes</taxon>
        <taxon>Thraustochytrida</taxon>
        <taxon>Thraustochytriidae</taxon>
        <taxon>Hondaea</taxon>
    </lineage>
</organism>
<evidence type="ECO:0000313" key="5">
    <source>
        <dbReference type="EMBL" id="GBG30941.1"/>
    </source>
</evidence>
<feature type="domain" description="Ribosomal RNA large subunit methyltransferase K/L-like methyltransferase" evidence="3">
    <location>
        <begin position="159"/>
        <end position="369"/>
    </location>
</feature>
<protein>
    <submittedName>
        <fullName evidence="5">Ribosomal RNA large subunit methyltransferase L</fullName>
    </submittedName>
</protein>
<accession>A0A2R5GRH1</accession>
<dbReference type="PANTHER" id="PTHR47313">
    <property type="entry name" value="RIBOSOMAL RNA LARGE SUBUNIT METHYLTRANSFERASE K/L"/>
    <property type="match status" value="1"/>
</dbReference>
<dbReference type="Proteomes" id="UP000241890">
    <property type="component" value="Unassembled WGS sequence"/>
</dbReference>
<dbReference type="CDD" id="cd11715">
    <property type="entry name" value="THUMP_AdoMetMT"/>
    <property type="match status" value="1"/>
</dbReference>
<comment type="caution">
    <text evidence="5">The sequence shown here is derived from an EMBL/GenBank/DDBJ whole genome shotgun (WGS) entry which is preliminary data.</text>
</comment>
<dbReference type="GO" id="GO:0070043">
    <property type="term" value="F:rRNA (guanine-N7-)-methyltransferase activity"/>
    <property type="evidence" value="ECO:0007669"/>
    <property type="project" value="TreeGrafter"/>
</dbReference>
<dbReference type="SUPFAM" id="SSF53335">
    <property type="entry name" value="S-adenosyl-L-methionine-dependent methyltransferases"/>
    <property type="match status" value="1"/>
</dbReference>